<dbReference type="PANTHER" id="PTHR31770:SF10">
    <property type="entry name" value="CHEMOKINE-LIKE PROTEIN TAFA-1 ISOFORM X1"/>
    <property type="match status" value="1"/>
</dbReference>
<comment type="similarity">
    <text evidence="1">Belongs to the TAFA family.</text>
</comment>
<dbReference type="Proteomes" id="UP000186698">
    <property type="component" value="Chromosome 8S"/>
</dbReference>
<dbReference type="GeneID" id="108700582"/>
<dbReference type="GO" id="GO:0048018">
    <property type="term" value="F:receptor ligand activity"/>
    <property type="evidence" value="ECO:0000318"/>
    <property type="project" value="GO_Central"/>
</dbReference>
<dbReference type="Pfam" id="PF12020">
    <property type="entry name" value="TAFA"/>
    <property type="match status" value="1"/>
</dbReference>
<name>A0A1L8F449_XENLA</name>
<evidence type="ECO:0000256" key="1">
    <source>
        <dbReference type="ARBA" id="ARBA00006101"/>
    </source>
</evidence>
<dbReference type="GO" id="GO:0014016">
    <property type="term" value="P:neuroblast differentiation"/>
    <property type="evidence" value="ECO:0000318"/>
    <property type="project" value="GO_Central"/>
</dbReference>
<evidence type="ECO:0000256" key="2">
    <source>
        <dbReference type="ARBA" id="ARBA00022729"/>
    </source>
</evidence>
<dbReference type="AlphaFoldDB" id="A0A1L8F449"/>
<dbReference type="InterPro" id="IPR051743">
    <property type="entry name" value="TAFA_chemokine-like"/>
</dbReference>
<dbReference type="InterPro" id="IPR020350">
    <property type="entry name" value="Chemokine-like_TAFA"/>
</dbReference>
<reference evidence="4" key="1">
    <citation type="submission" date="2025-08" db="UniProtKB">
        <authorList>
            <consortium name="RefSeq"/>
        </authorList>
    </citation>
    <scope>IDENTIFICATION</scope>
    <source>
        <strain evidence="4">J_2021</strain>
        <tissue evidence="4">Erythrocytes</tissue>
    </source>
</reference>
<gene>
    <name evidence="4" type="primary">LOC108700582</name>
</gene>
<dbReference type="RefSeq" id="XP_041431295.1">
    <property type="nucleotide sequence ID" value="XM_041575361.1"/>
</dbReference>
<dbReference type="PANTHER" id="PTHR31770">
    <property type="entry name" value="CHEMOKINE-LIKE PROTEIN TAFA FAMILY MEMBER"/>
    <property type="match status" value="1"/>
</dbReference>
<dbReference type="OMA" id="CDMEPCQ"/>
<keyword evidence="2" id="KW-0732">Signal</keyword>
<dbReference type="GO" id="GO:1902692">
    <property type="term" value="P:regulation of neuroblast proliferation"/>
    <property type="evidence" value="ECO:0000318"/>
    <property type="project" value="GO_Central"/>
</dbReference>
<keyword evidence="3" id="KW-1185">Reference proteome</keyword>
<accession>A0A1L8F449</accession>
<sequence>MGIKVHSPPAFLCLCCLWLVLVATSPRDQDQIQALPRLWTPHYMYHGETGGRCQVVSTHRCCNRERIEERSQTVLCSCLPGKVAGTTRDQPACVDVSIVTGKWWCDMEPCLWDEECQALPDNSGWICSLGTHIRITKIQPHY</sequence>
<dbReference type="GO" id="GO:0005615">
    <property type="term" value="C:extracellular space"/>
    <property type="evidence" value="ECO:0000318"/>
    <property type="project" value="GO_Central"/>
</dbReference>
<proteinExistence type="inferred from homology"/>
<dbReference type="PaxDb" id="8355-A0A1L8F449"/>
<dbReference type="KEGG" id="xla:108700582"/>
<organism evidence="3 4">
    <name type="scientific">Xenopus laevis</name>
    <name type="common">African clawed frog</name>
    <dbReference type="NCBI Taxonomy" id="8355"/>
    <lineage>
        <taxon>Eukaryota</taxon>
        <taxon>Metazoa</taxon>
        <taxon>Chordata</taxon>
        <taxon>Craniata</taxon>
        <taxon>Vertebrata</taxon>
        <taxon>Euteleostomi</taxon>
        <taxon>Amphibia</taxon>
        <taxon>Batrachia</taxon>
        <taxon>Anura</taxon>
        <taxon>Pipoidea</taxon>
        <taxon>Pipidae</taxon>
        <taxon>Xenopodinae</taxon>
        <taxon>Xenopus</taxon>
        <taxon>Xenopus</taxon>
    </lineage>
</organism>
<evidence type="ECO:0000313" key="3">
    <source>
        <dbReference type="Proteomes" id="UP000186698"/>
    </source>
</evidence>
<dbReference type="STRING" id="8355.A0A1L8F449"/>
<protein>
    <submittedName>
        <fullName evidence="4">Chemokine-like protein TAFA-1</fullName>
    </submittedName>
</protein>
<evidence type="ECO:0000313" key="4">
    <source>
        <dbReference type="RefSeq" id="XP_041431295.1"/>
    </source>
</evidence>
<dbReference type="OrthoDB" id="9924724at2759"/>